<organism evidence="8 9">
    <name type="scientific">Trichomalopsis sarcophagae</name>
    <dbReference type="NCBI Taxonomy" id="543379"/>
    <lineage>
        <taxon>Eukaryota</taxon>
        <taxon>Metazoa</taxon>
        <taxon>Ecdysozoa</taxon>
        <taxon>Arthropoda</taxon>
        <taxon>Hexapoda</taxon>
        <taxon>Insecta</taxon>
        <taxon>Pterygota</taxon>
        <taxon>Neoptera</taxon>
        <taxon>Endopterygota</taxon>
        <taxon>Hymenoptera</taxon>
        <taxon>Apocrita</taxon>
        <taxon>Proctotrupomorpha</taxon>
        <taxon>Chalcidoidea</taxon>
        <taxon>Pteromalidae</taxon>
        <taxon>Pteromalinae</taxon>
        <taxon>Trichomalopsis</taxon>
    </lineage>
</organism>
<feature type="compositionally biased region" description="Basic and acidic residues" evidence="7">
    <location>
        <begin position="1805"/>
        <end position="1843"/>
    </location>
</feature>
<feature type="compositionally biased region" description="Low complexity" evidence="7">
    <location>
        <begin position="3057"/>
        <end position="3068"/>
    </location>
</feature>
<feature type="compositionally biased region" description="Basic and acidic residues" evidence="7">
    <location>
        <begin position="2999"/>
        <end position="3026"/>
    </location>
</feature>
<keyword evidence="6" id="KW-0175">Coiled coil</keyword>
<keyword evidence="9" id="KW-1185">Reference proteome</keyword>
<feature type="compositionally biased region" description="Basic residues" evidence="7">
    <location>
        <begin position="5139"/>
        <end position="5152"/>
    </location>
</feature>
<proteinExistence type="predicted"/>
<feature type="compositionally biased region" description="Basic and acidic residues" evidence="7">
    <location>
        <begin position="5624"/>
        <end position="5642"/>
    </location>
</feature>
<feature type="region of interest" description="Disordered" evidence="7">
    <location>
        <begin position="1881"/>
        <end position="2363"/>
    </location>
</feature>
<feature type="coiled-coil region" evidence="6">
    <location>
        <begin position="5917"/>
        <end position="6012"/>
    </location>
</feature>
<evidence type="ECO:0000256" key="5">
    <source>
        <dbReference type="ARBA" id="ARBA00023136"/>
    </source>
</evidence>
<feature type="compositionally biased region" description="Basic and acidic residues" evidence="7">
    <location>
        <begin position="1025"/>
        <end position="1048"/>
    </location>
</feature>
<feature type="region of interest" description="Disordered" evidence="7">
    <location>
        <begin position="1293"/>
        <end position="1338"/>
    </location>
</feature>
<sequence length="6686" mass="760615">FHVHGSDQAAIERELADLGAELDEELEALREFSGDTKARYQASQQLVPIDVAQKLAALELQAEDTSQAMEEKQREQKRAKTTRTDYLADVDELQAWTREAELKVQDRSCEPSKMMENLRQIQTELAPMSDKLERLTKNGKSIAENTRDEAEKEMVGSTVANLTEQLAQVKAWLEEKKQQVGDTLDAWQRFLALLETVKAWTAEKRVFLAEPLKLASLNQARQRLHEYSTAVKSCKQVNKNLSDMGRELEGIGQVTSVGDLPHKLTEAEEAKVEVEGQLLERNALLQETSEEWEQCERKMKDVKVWMDKARQNLESPQNKKKPLRDQHAIREKMLSDVAIQKTKIAMSVEKLQVHFRSGIGGDSRVVEAADEILAELDVLNETVKEQTASLEACLAQLDQYQQEIQQLRQQIVQVEQQLRTVLSPTYLPNDREKALQEQQALRTRLDEWRQRTRILEDQIHAVDPHYVPPNPEGGNKPLGLVSYADIAAGRSRSSSRHTSPYRKAKEEAPATARVQSQSERKPVAPLLSSTKASQGAVKPHVLEAKIKSTIRAQTHAETPKQKAKDNAQVEKQQNKGKPETAARRGRSPTRKMPNKQTSKIVESAKIRVPSVQIEVTEAEVSKVPIHTEEKPEVTESQAQKSLAPREERRGRSPSPMWIPGSTTYADVLRGRSSRASSEPDERVDEMVHLKMKDSRMVMRDRSPTKVQESHENKANVHVESSIKETVSYQPTVPLPAQTAISRTDVEVTSWADEPLEDYNTLTETTVPPQQEMYNYMHPMPELVGFINSPLNPFPVNTFIYGQTQPVQPLDPIALRSYETHVQYAGEHFVAQSNYIPPEIYQQTRDVHESNVTTKFSNAEPIILPQRSSDTQSNISSDSKISNTLISTADKSHAPAVPSKTEQVYKESTKIAESNANKKVDKKNIQEVERQTKATDKHESFDQIQSQGSSFSYAQMLSRGLTPRELSFPAFKETDKIEGTLSVEHKSSSSVSEKPISSITEKQADIKGKTENWDVIKKKDVKRKQHIEQPSKKDESFKNSKKIKAETQKVENLQAIERQSKKDAAAPQKVKSLTENVNDNQIKCEKTKEVPREDRKDIHPANVDNSTEKKKKQKKKKQDKSSEDEIDKALKEIEDMDKHKTKTLKDKSIKNLHKNKTEVEAEPKHESNLKETLADRSTPKVSSEVKELKTESNTVEKNNVIDPKSTMQDKTACENNQKSNLQDPNQNTSKSNKKKSKQAAKENKPLTEELNIVSEQKKPTKRGGTLSCDQKSSNAEIEEKHIEKVTDTVVKDYKISETISTKTKPKIQESSDSKKSEENKLISTKNVGDSESNKISKKSEDLISIEKSSVNKESIKSKTCKKNKLEQMISKPEINAATQTKKIADKDNTIIKEVSLIDSKVTNTSIKTMEAEEISTKVEKIISLRPDNVEANLTTTYIVSETLQKKDLIPVLTMEETETKISTGSEYSIMVLESDEEPLFGSVQNRKKTSIKAHAEVNEQNIDSEQFNKDSLEKIEKDKTNAENSKVSQDTSDKLPREPYINEIIKPYQLDYHTYAKAENDLHSFYKIEKVLQEPQPLKSPGDTKRALSIERIVQQSKMKEPENTIKSESTISSTEIFSHELTVDGKELNTKSKDLPVINAPKNRLKTKDDVVGSGIQLKASELDYQHISNTSTSQTSLNVHLKSDDTWMNLLDEPITIDDDFDTDISNNSKEEQETAKAIQQQKTKKEEQPQKQEPKKPKTKEPVTDKKGPAEILRPQNDDNMVEKSEKEIDNKETIQKCETTVEPDKKVSQNKKPKKQAVKIELGAKEINKEKHLNQDNKKGSKAQTDEKGETVKEKTKKNELIQQEAKNNESEKQQIQIENPEKPSEIQISKAEQALKHTEELKGNEIKESTRLQKSNDLDQIENEKIQIKEKKSKKHQQKKVQTPSVEIQSSDSNNEKVILKEEPVQQTAKRDKHIKQDSKEEKSEKLVANKKEPKKLDLESEKRREQIAKPELQKDKSKPEICEEQEDKKEQPQKEDLNTQAPIAKLVKKEHSVNKESKKQITKEEPQQQKSKEKTEKQVTRKEDIQEKESRKGKSQAKEEEIKEQENIKEETHKQVSQKVKSDEQVTQEEKTKPKELNREKIEKQESNQENFEEKLNKREKPEPTEQVPKTKDHQQQESRKVKSEKQQAHDDKPKEIETLEQELQKQESQNEKLKEHETKKEEAQNPGPKEDETRKKESKIQKTEEITKKEGPHEQESKKGKSKKKQTKEDKPEEQKTMKEQPQKKESKKKNAKEQVIKQEELQKQESSNTEPQDEINNKEEPQTQEIKKEKCEVLVTDKEDSLKQVSKKQKSEDKNDTTKEEPYESKKEKLKEQVTMKDEDQIQEFIQVQANINEKVTVEESQSEDSSNLKKEKDQLLEMLIKKTRKDEFKHTCTDDCGTKQGSNEEESEANSQSDVPKSLPAPDDYLYREINLDFPKPKTDSSPKGPEYLSGAQLLTPEFIDNFIDNHPWSADLTPEEQEEFDYIMKNETLLLDVPQFQKREWYIEIERRAKERRKEEEERYTRLMKDQLKQEEKDEPDFVKEIKAVEATMDFSQLPEFKELEKESTQPTWKPVAGTSKKQLTSVESQKQKLPSPTEIKAKSQTELLKEQKIEDTLKSDNKDSETSQQNVSANIVTTVDQQDSNKTTSGQSESSKGKSKKKKQGKPKNNTAIQTAEVSKEDVIIKKEENDKEAIVDKVLENTPIKTITTSENQTTQSLDSTEKTYAEIAATSNELVKIDKQSTDECQAQTILDKVEVRKDDKTEVLPPKSKAVEVDEIGKLSTSYAEVAAKKSLDLADNLHLEQNNTVIETNTKPSIEDKRALPQIQVVSEEGLQPIENVVQVHDQGFMEFVNRKELRSRRSRSRSRSLRRSDHHETDKIADSPKPFENKKESITSKDLTKSLVNIPDELSKQENAKKERNVSSNVNDRDLKTSKEAQPKISKKGQDEKSVETPKQQSFEKDKGKLKQQSKKKQESKKQFDKEKEEHLTVVEMSEHASVGEKNVNKGLVQSQSIKKEKVKETPKPKNQKEQQTPNQMQQQNLKKEELEQQESKIEKLEAKIDQKEPQQEESIKGKSKERITKTEPPKKEGKKSQATEQVPKKIKVEEPKNKKDKPQKQLSQEEKRDEQGTIKEEPKLQNTKVEKHEETAVETEAKTQVSKVKQLEEQVAKKEEDIQNLQPRKEILDKSDKQVCKKEKIDEKSNKKMDPQKLDSKIGKSQEQQSQEEKSDIKVTIKEEYELKDTKREQCKEQVAEKVESQRRESKNQEALEQALEQVVKKEESHKEDSKKDKLGKQQNKGEKPTKQAVKREEVGNQECKSQKPAEEKMKKEPEQKQSGNNKLKEQEGITEECQKKVSRKEKATEQVVKEEECKIQKSKQKKEDALEQITVKDKPQKQDSKKQSNEKQQLKEDKLKNQVTIKEEIQQRDSQIGKVEEKETQQDKAKKDEPNEAVVKKDEHQKKESQNEKFVKQMATKEESRKEEAVEQVSKKEEPQRQNSKNEKSHKQQFKIEKIEKLEEEAIKKGTQQNERKKDKPEEQASVIEKCKKKDHKQEKSEVKKVELVDQVTKKNEVQKCETKKERQNEKAEKEKHTEQQIKKEIIKKQEDNKVESIEHEVQKIVTEKENIQKSDDLSKKKVNENKDEQKSSKCEQNQMDDKKIPSDKNTSKAQEIIPIKVGDKGFQKEVSKAEKEMTSDLIKITSQQITTTEANDSQSMCTKATLVSSSSELDDAPIVEEIKDKYDHDYETIKKEETQKAIKPVTLVESTSTNVEPQENSNQTLVAKPSLKSGIESTTKPKVTFYIDDEMVVVSQNKIKQNKDTPDVLRGEKLETLPSWSMFIAEESGFWPNKHAYEEAERELFEALAREMKIHKKQQAIDSSKNDSNDKDDPSGNSGKGGKSDSFNESQSSGSNNGTPRTERLVADLPGGIGSWSDYSTYLSLEKNVHYDDEQEALSENTNLPKTIDPYPDSSNSYSDQPLSSSDPYMNLGKKASSSIEMQDNLGETEIHDQALKTQENITLTIKEKMKHNIDDLQLVLAQLEGALRSLPRDSLQTMISALSTILADLRYYNQEASRIDNEIKQVPQDVETKKLETSIGEIRKSLAYLLSQAEQGQSTLEEARETQEKRKQEIRAYKQCLEETETWIRHVKLTINDERSTLNYKALQEEISFRLQQLTELESMTEISELARNLKEALQDLANHLLRKQQQMADENEPLVPIETASSVDATLDQESSVHSSLEDKSPSLADVSLQTGQSLIQDVIVEQSKPEQLTKQTSTSSIPVSTACQTFESVEIPPLLSSYDNPQIQETIKVVKSTDGKHDVIEIATKNIVPLSSQEQVWREQLVTNPEDIVVDMKYQDAQKQENVTSELNIQHAAPQSFETVLVEPDDVTTEVVVDSDGTKRIIVRKLRRTLVTSRQTMHQHVSQMSTAVGDGPPVVQAFSEATMRGQQVTVTTTKPDGTVEMATKQTYGGKVMTGTPGDQLNVEEYEGIPQYSHRIIQGDIKDLSPKPADVDDALIDGGAYRTQTSTVHAVVQQVTRKVIRKTRRIIRKVTIIDGKEVTSEEVVEEPEEVEIDEENIPHISINVVKSGEQGTFETSLSQEKQEQGKTQVIELEVANEQPQAEIPVQDSAVPKTTIEPPIIGEMQETPDKQKSKKPKKKKSRKSSATPPDSLESDKTYTIEEKIDSSSQVASEIKQVSIDDSQKIVGITDDKIKPHVEEKHEHEYGQIEVTIPEQSSVAIESQQFIDSEKCAVLQTPFEQSIESTSKDVSSLESTTIEDIPTITKASCKFEETPVGTSFETHVKLESGTVDVEQHTDVIDRSTVDIDHHFQSDLTDIPQKEDYMMDNANSLDPSIKSETAKLLMEERKRFEYSKRNSENKENVQVTNATIEPSIKYSQVGLQTEHTGKIQSVDISLSIENQKKTDTGPTVSVESHIEHPGPSVLTVSEENVNITLPPEVETVKHIYNKIIQTSSLDSPTTDKESDTTPTTPQKEKESVQKAPEISEINTPISRKSRKKKKHREKKDNETLSDEESSGSVVTTTIADSVELDVPHSDSSKHITEQPQPDVYEVAESSETFSAQKDESPEGDGYEADHRTTVEEISTEFDIDAKKKKKKRKKKQKARTSKEEDSEILKSIIQAEPKQATTIDDALPESSNLKTNEADTQTAVETRDVSVGELVPPITEDSVSPIETPSKSEKISKLEREMQTLKVEETNTEIQTSPRPGKDTGFQTCLDLKPNSEDTAMQTKTPDIVLTGEIALQTTPREEKSRTPIPTVPSLEADTQTTTTQVENLEIQTSPTESNLITEETEVQTSTEFLTNTEQQTTPPPDYASVLEEIAIQTQSPEFVDLIENSMQTSAATSPENVKIEIEKEDIDVQTNPIEEAQVNTIETQTTPKATTPELETQEIEIQTSPIESPQTPIEKELLIQSSVEEPKLLVEGESQTSSPEQKITSELSIQTMTHEIVPTIEESIQSVPNTTEISSQTVPDERKIEILDLPTLPSRDEQSSLGDTVSEPCNVKIVIEESEKVEQVDQPDIGISPDQDSLEEDVPSVLSESEKIVQLVSPMVEIQNVEESKPESDKVTESGDLSVQPKESEIIVKSHDQTAKDKTPDTSISETKSISQEVSSTPDTSYEIQIEATVEVCGSTTPDSTSQDTTIIEEPSEEEALKAKRQKRKRHRHRTVEIRESIPTDDKSSFESIFEQPLKTPEAETSLKLPYSEVAKSNTDNKLPSEPMGTSEEPLLLIESGLAKREEAKHLSSDLITAEKNSNRVPQLEIIHKTESIKLILENIKDSQKLKPSHLSNVLHISTLENSAVENSFENKASAVHKDLKALKNAVEEKNIVIIEETFITVVETISTWLETIESRIFLGRECPSGPSPNDTKNFVELKEEVHYVEEKIKELNSLLTEVENSYLEEERERIRQCVEALESQAKAIEEVAIDGETHVKTELARWDEFLNGVNNVAKLIEKQKKQLESLIDSEAPTVAKLENLDIIDSNNRDHMREVNKLFAEAKVLLRDYPGKEIPEALSIAEETTEFIEHTIIIERDSLLELLSLTGEYEQTLHEFSQITKIAENLLDSPISVSNLQHLQDEMQKHRKFFVNLNHCRAILESLEDNLDPETKQIYSELHEGLHSKAMALLDQAASKAQQMSLAASRWVVLEQGIKEERGWLQVAHQRVPDLQNVTSNEYDQYISLYQNLSLDIANHHGRILQLLDLARNIQNLIDIEDPDDCYGEALEEIVRLQETVDFSLRLLLAFRDSWSNQEMLVNRLENWMSRAERELATVNDPTGGHMRQFWELRAQYEVHNNMRKEAGNCFEQALRLVPLSDEMLQRQYHGEMQKRWNSVSDKIKSIQDAVRSTITSEDVPVNDKLNLLERELNELRITIDEFHGVMKTVEELHLYIERISVLFERVCVIQDELGRLGLLLAAESELVGFLLSTARHLESLLSEELDAAQLLRERLQSLKRGISRIRKAHQRQSIVLDHDVVAAAVKRCQSVGDELAQIWQEIMGLRQMLHTLPTSMRISVSPVGMERDISGLQDRHEQLEARCVRLLGLLKGRLGLWRRFEKQLEMVQQSVQETDYMMELLTVQGTVDYERLLKATERLEVRDVFTEMYKTETPQLADLKTSEFNLKIDRLISTLSLSQLNDLASVP</sequence>
<dbReference type="GO" id="GO:0007097">
    <property type="term" value="P:nuclear migration"/>
    <property type="evidence" value="ECO:0007669"/>
    <property type="project" value="TreeGrafter"/>
</dbReference>
<feature type="compositionally biased region" description="Basic and acidic residues" evidence="7">
    <location>
        <begin position="1001"/>
        <end position="1017"/>
    </location>
</feature>
<dbReference type="STRING" id="543379.A0A232FG86"/>
<feature type="compositionally biased region" description="Polar residues" evidence="7">
    <location>
        <begin position="1204"/>
        <end position="1223"/>
    </location>
</feature>
<evidence type="ECO:0000256" key="2">
    <source>
        <dbReference type="ARBA" id="ARBA00022692"/>
    </source>
</evidence>
<feature type="compositionally biased region" description="Basic residues" evidence="7">
    <location>
        <begin position="5701"/>
        <end position="5712"/>
    </location>
</feature>
<feature type="compositionally biased region" description="Basic and acidic residues" evidence="7">
    <location>
        <begin position="1118"/>
        <end position="1189"/>
    </location>
</feature>
<feature type="compositionally biased region" description="Basic and acidic residues" evidence="7">
    <location>
        <begin position="2336"/>
        <end position="2363"/>
    </location>
</feature>
<feature type="compositionally biased region" description="Basic residues" evidence="7">
    <location>
        <begin position="2884"/>
        <end position="2896"/>
    </location>
</feature>
<dbReference type="InterPro" id="IPR052403">
    <property type="entry name" value="LINC-complex_assoc"/>
</dbReference>
<dbReference type="SUPFAM" id="SSF46966">
    <property type="entry name" value="Spectrin repeat"/>
    <property type="match status" value="1"/>
</dbReference>
<feature type="compositionally biased region" description="Low complexity" evidence="7">
    <location>
        <begin position="3991"/>
        <end position="4002"/>
    </location>
</feature>
<feature type="region of interest" description="Disordered" evidence="7">
    <location>
        <begin position="1702"/>
        <end position="1869"/>
    </location>
</feature>
<comment type="subcellular location">
    <subcellularLocation>
        <location evidence="1">Membrane</location>
    </subcellularLocation>
</comment>
<feature type="compositionally biased region" description="Polar residues" evidence="7">
    <location>
        <begin position="1927"/>
        <end position="1937"/>
    </location>
</feature>
<feature type="compositionally biased region" description="Basic and acidic residues" evidence="7">
    <location>
        <begin position="3189"/>
        <end position="3244"/>
    </location>
</feature>
<feature type="compositionally biased region" description="Basic and acidic residues" evidence="7">
    <location>
        <begin position="2302"/>
        <end position="2329"/>
    </location>
</feature>
<feature type="compositionally biased region" description="Basic and acidic residues" evidence="7">
    <location>
        <begin position="2414"/>
        <end position="2425"/>
    </location>
</feature>
<evidence type="ECO:0000256" key="1">
    <source>
        <dbReference type="ARBA" id="ARBA00004370"/>
    </source>
</evidence>
<feature type="region of interest" description="Disordered" evidence="7">
    <location>
        <begin position="5694"/>
        <end position="5713"/>
    </location>
</feature>
<feature type="compositionally biased region" description="Basic and acidic residues" evidence="7">
    <location>
        <begin position="2278"/>
        <end position="2290"/>
    </location>
</feature>
<feature type="compositionally biased region" description="Polar residues" evidence="7">
    <location>
        <begin position="5182"/>
        <end position="5197"/>
    </location>
</feature>
<feature type="coiled-coil region" evidence="6">
    <location>
        <begin position="4187"/>
        <end position="4238"/>
    </location>
</feature>
<dbReference type="GO" id="GO:0005737">
    <property type="term" value="C:cytoplasm"/>
    <property type="evidence" value="ECO:0007669"/>
    <property type="project" value="TreeGrafter"/>
</dbReference>
<feature type="compositionally biased region" description="Basic residues" evidence="7">
    <location>
        <begin position="2683"/>
        <end position="2692"/>
    </location>
</feature>
<evidence type="ECO:0000256" key="4">
    <source>
        <dbReference type="ARBA" id="ARBA00022989"/>
    </source>
</evidence>
<feature type="coiled-coil region" evidence="6">
    <location>
        <begin position="369"/>
        <end position="458"/>
    </location>
</feature>
<feature type="compositionally biased region" description="Low complexity" evidence="7">
    <location>
        <begin position="987"/>
        <end position="998"/>
    </location>
</feature>
<feature type="region of interest" description="Disordered" evidence="7">
    <location>
        <begin position="2582"/>
        <end position="2705"/>
    </location>
</feature>
<feature type="coiled-coil region" evidence="6">
    <location>
        <begin position="118"/>
        <end position="179"/>
    </location>
</feature>
<keyword evidence="2" id="KW-0812">Transmembrane</keyword>
<feature type="compositionally biased region" description="Basic and acidic residues" evidence="7">
    <location>
        <begin position="2625"/>
        <end position="2651"/>
    </location>
</feature>
<keyword evidence="4" id="KW-1133">Transmembrane helix</keyword>
<feature type="region of interest" description="Disordered" evidence="7">
    <location>
        <begin position="981"/>
        <end position="1278"/>
    </location>
</feature>
<feature type="region of interest" description="Disordered" evidence="7">
    <location>
        <begin position="2414"/>
        <end position="2477"/>
    </location>
</feature>
<feature type="region of interest" description="Disordered" evidence="7">
    <location>
        <begin position="3897"/>
        <end position="3948"/>
    </location>
</feature>
<feature type="region of interest" description="Disordered" evidence="7">
    <location>
        <begin position="5602"/>
        <end position="5662"/>
    </location>
</feature>
<feature type="compositionally biased region" description="Polar residues" evidence="7">
    <location>
        <begin position="5310"/>
        <end position="5354"/>
    </location>
</feature>
<feature type="compositionally biased region" description="Basic and acidic residues" evidence="7">
    <location>
        <begin position="1305"/>
        <end position="1319"/>
    </location>
</feature>
<feature type="compositionally biased region" description="Basic and acidic residues" evidence="7">
    <location>
        <begin position="1081"/>
        <end position="1098"/>
    </location>
</feature>
<name>A0A232FG86_9HYME</name>
<feature type="compositionally biased region" description="Basic and acidic residues" evidence="7">
    <location>
        <begin position="5078"/>
        <end position="5089"/>
    </location>
</feature>
<feature type="compositionally biased region" description="Basic and acidic residues" evidence="7">
    <location>
        <begin position="2897"/>
        <end position="2927"/>
    </location>
</feature>
<evidence type="ECO:0000313" key="9">
    <source>
        <dbReference type="Proteomes" id="UP000215335"/>
    </source>
</evidence>
<feature type="compositionally biased region" description="Basic residues" evidence="7">
    <location>
        <begin position="4679"/>
        <end position="4690"/>
    </location>
</feature>
<dbReference type="InterPro" id="IPR018159">
    <property type="entry name" value="Spectrin/alpha-actinin"/>
</dbReference>
<feature type="compositionally biased region" description="Polar residues" evidence="7">
    <location>
        <begin position="1070"/>
        <end position="1080"/>
    </location>
</feature>
<feature type="compositionally biased region" description="Polar residues" evidence="7">
    <location>
        <begin position="2652"/>
        <end position="2671"/>
    </location>
</feature>
<feature type="compositionally biased region" description="Polar residues" evidence="7">
    <location>
        <begin position="3731"/>
        <end position="3753"/>
    </location>
</feature>
<feature type="compositionally biased region" description="Basic and acidic residues" evidence="7">
    <location>
        <begin position="3069"/>
        <end position="3181"/>
    </location>
</feature>
<feature type="non-terminal residue" evidence="8">
    <location>
        <position position="1"/>
    </location>
</feature>
<evidence type="ECO:0000313" key="8">
    <source>
        <dbReference type="EMBL" id="OXU29764.1"/>
    </source>
</evidence>
<feature type="coiled-coil region" evidence="6">
    <location>
        <begin position="2535"/>
        <end position="2562"/>
    </location>
</feature>
<feature type="compositionally biased region" description="Basic residues" evidence="7">
    <location>
        <begin position="5040"/>
        <end position="5050"/>
    </location>
</feature>
<dbReference type="GO" id="GO:0005640">
    <property type="term" value="C:nuclear outer membrane"/>
    <property type="evidence" value="ECO:0007669"/>
    <property type="project" value="TreeGrafter"/>
</dbReference>
<feature type="region of interest" description="Disordered" evidence="7">
    <location>
        <begin position="3731"/>
        <end position="3754"/>
    </location>
</feature>
<feature type="compositionally biased region" description="Polar residues" evidence="7">
    <location>
        <begin position="3929"/>
        <end position="3942"/>
    </location>
</feature>
<feature type="compositionally biased region" description="Basic and acidic residues" evidence="7">
    <location>
        <begin position="557"/>
        <end position="582"/>
    </location>
</feature>
<keyword evidence="3" id="KW-0677">Repeat</keyword>
<feature type="compositionally biased region" description="Basic and acidic residues" evidence="7">
    <location>
        <begin position="2936"/>
        <end position="2992"/>
    </location>
</feature>
<dbReference type="OrthoDB" id="6538186at2759"/>
<accession>A0A232FG86</accession>
<feature type="compositionally biased region" description="Basic and acidic residues" evidence="7">
    <location>
        <begin position="1959"/>
        <end position="2022"/>
    </location>
</feature>
<dbReference type="SMART" id="SM00150">
    <property type="entry name" value="SPEC"/>
    <property type="match status" value="3"/>
</dbReference>
<feature type="region of interest" description="Disordered" evidence="7">
    <location>
        <begin position="4643"/>
        <end position="4705"/>
    </location>
</feature>
<feature type="region of interest" description="Disordered" evidence="7">
    <location>
        <begin position="489"/>
        <end position="603"/>
    </location>
</feature>
<feature type="compositionally biased region" description="Polar residues" evidence="7">
    <location>
        <begin position="5643"/>
        <end position="5662"/>
    </location>
</feature>
<dbReference type="GO" id="GO:0034993">
    <property type="term" value="C:meiotic nuclear membrane microtubule tethering complex"/>
    <property type="evidence" value="ECO:0007669"/>
    <property type="project" value="TreeGrafter"/>
</dbReference>
<reference evidence="8 9" key="1">
    <citation type="journal article" date="2017" name="Curr. Biol.">
        <title>The Evolution of Venom by Co-option of Single-Copy Genes.</title>
        <authorList>
            <person name="Martinson E.O."/>
            <person name="Mrinalini"/>
            <person name="Kelkar Y.D."/>
            <person name="Chang C.H."/>
            <person name="Werren J.H."/>
        </authorList>
    </citation>
    <scope>NUCLEOTIDE SEQUENCE [LARGE SCALE GENOMIC DNA]</scope>
    <source>
        <strain evidence="8 9">Alberta</strain>
        <tissue evidence="8">Whole body</tissue>
    </source>
</reference>
<feature type="compositionally biased region" description="Basic residues" evidence="7">
    <location>
        <begin position="493"/>
        <end position="502"/>
    </location>
</feature>
<feature type="compositionally biased region" description="Basic and acidic residues" evidence="7">
    <location>
        <begin position="5604"/>
        <end position="5615"/>
    </location>
</feature>
<dbReference type="Proteomes" id="UP000215335">
    <property type="component" value="Unassembled WGS sequence"/>
</dbReference>
<dbReference type="PANTHER" id="PTHR47535:SF10">
    <property type="entry name" value="MUSCLE-SPECIFIC PROTEIN 300 KDA"/>
    <property type="match status" value="1"/>
</dbReference>
<keyword evidence="5" id="KW-0472">Membrane</keyword>
<feature type="compositionally biased region" description="Basic residues" evidence="7">
    <location>
        <begin position="1108"/>
        <end position="1117"/>
    </location>
</feature>
<evidence type="ECO:0000256" key="7">
    <source>
        <dbReference type="SAM" id="MobiDB-lite"/>
    </source>
</evidence>
<evidence type="ECO:0008006" key="10">
    <source>
        <dbReference type="Google" id="ProtNLM"/>
    </source>
</evidence>
<feature type="compositionally biased region" description="Polar residues" evidence="7">
    <location>
        <begin position="5063"/>
        <end position="5072"/>
    </location>
</feature>
<dbReference type="EMBL" id="NNAY01000242">
    <property type="protein sequence ID" value="OXU29764.1"/>
    <property type="molecule type" value="Genomic_DNA"/>
</dbReference>
<feature type="compositionally biased region" description="Polar residues" evidence="7">
    <location>
        <begin position="1320"/>
        <end position="1329"/>
    </location>
</feature>
<feature type="region of interest" description="Disordered" evidence="7">
    <location>
        <begin position="5558"/>
        <end position="5578"/>
    </location>
</feature>
<feature type="compositionally biased region" description="Basic and acidic residues" evidence="7">
    <location>
        <begin position="3459"/>
        <end position="3692"/>
    </location>
</feature>
<feature type="region of interest" description="Disordered" evidence="7">
    <location>
        <begin position="625"/>
        <end position="664"/>
    </location>
</feature>
<feature type="compositionally biased region" description="Basic and acidic residues" evidence="7">
    <location>
        <begin position="1725"/>
        <end position="1751"/>
    </location>
</feature>
<feature type="compositionally biased region" description="Basic and acidic residues" evidence="7">
    <location>
        <begin position="1938"/>
        <end position="1948"/>
    </location>
</feature>
<feature type="compositionally biased region" description="Basic and acidic residues" evidence="7">
    <location>
        <begin position="3303"/>
        <end position="3360"/>
    </location>
</feature>
<evidence type="ECO:0000256" key="3">
    <source>
        <dbReference type="ARBA" id="ARBA00022737"/>
    </source>
</evidence>
<feature type="region of interest" description="Disordered" evidence="7">
    <location>
        <begin position="5001"/>
        <end position="5358"/>
    </location>
</feature>
<dbReference type="PANTHER" id="PTHR47535">
    <property type="entry name" value="MUSCLE-SPECIFIC PROTEIN 300 KDA, ISOFORM G"/>
    <property type="match status" value="1"/>
</dbReference>
<feature type="compositionally biased region" description="Basic and acidic residues" evidence="7">
    <location>
        <begin position="3906"/>
        <end position="3916"/>
    </location>
</feature>
<protein>
    <recommendedName>
        <fullName evidence="10">KASH domain-containing protein</fullName>
    </recommendedName>
</protein>
<comment type="caution">
    <text evidence="8">The sequence shown here is derived from an EMBL/GenBank/DDBJ whole genome shotgun (WGS) entry which is preliminary data.</text>
</comment>
<feature type="compositionally biased region" description="Basic and acidic residues" evidence="7">
    <location>
        <begin position="3251"/>
        <end position="3294"/>
    </location>
</feature>
<feature type="compositionally biased region" description="Basic and acidic residues" evidence="7">
    <location>
        <begin position="2032"/>
        <end position="2245"/>
    </location>
</feature>
<feature type="compositionally biased region" description="Basic and acidic residues" evidence="7">
    <location>
        <begin position="2453"/>
        <end position="2469"/>
    </location>
</feature>
<feature type="compositionally biased region" description="Polar residues" evidence="7">
    <location>
        <begin position="2605"/>
        <end position="2620"/>
    </location>
</feature>
<feature type="compositionally biased region" description="Basic residues" evidence="7">
    <location>
        <begin position="1791"/>
        <end position="1800"/>
    </location>
</feature>
<feature type="compositionally biased region" description="Basic residues" evidence="7">
    <location>
        <begin position="583"/>
        <end position="593"/>
    </location>
</feature>
<feature type="compositionally biased region" description="Basic and acidic residues" evidence="7">
    <location>
        <begin position="3041"/>
        <end position="3056"/>
    </location>
</feature>
<dbReference type="GO" id="GO:0051015">
    <property type="term" value="F:actin filament binding"/>
    <property type="evidence" value="ECO:0007669"/>
    <property type="project" value="TreeGrafter"/>
</dbReference>
<feature type="compositionally biased region" description="Basic and acidic residues" evidence="7">
    <location>
        <begin position="5223"/>
        <end position="5242"/>
    </location>
</feature>
<feature type="compositionally biased region" description="Basic and acidic residues" evidence="7">
    <location>
        <begin position="3367"/>
        <end position="3452"/>
    </location>
</feature>
<gene>
    <name evidence="8" type="ORF">TSAR_015301</name>
</gene>
<feature type="coiled-coil region" evidence="6">
    <location>
        <begin position="55"/>
        <end position="82"/>
    </location>
</feature>
<feature type="compositionally biased region" description="Basic and acidic residues" evidence="7">
    <location>
        <begin position="1881"/>
        <end position="1914"/>
    </location>
</feature>
<feature type="region of interest" description="Disordered" evidence="7">
    <location>
        <begin position="3976"/>
        <end position="4022"/>
    </location>
</feature>
<feature type="region of interest" description="Disordered" evidence="7">
    <location>
        <begin position="2880"/>
        <end position="3699"/>
    </location>
</feature>
<feature type="compositionally biased region" description="Basic and acidic residues" evidence="7">
    <location>
        <begin position="2253"/>
        <end position="2271"/>
    </location>
</feature>
<feature type="compositionally biased region" description="Basic and acidic residues" evidence="7">
    <location>
        <begin position="1763"/>
        <end position="1778"/>
    </location>
</feature>
<evidence type="ECO:0000256" key="6">
    <source>
        <dbReference type="SAM" id="Coils"/>
    </source>
</evidence>